<proteinExistence type="predicted"/>
<evidence type="ECO:0000313" key="4">
    <source>
        <dbReference type="Proteomes" id="UP001213972"/>
    </source>
</evidence>
<feature type="transmembrane region" description="Helical" evidence="1">
    <location>
        <begin position="75"/>
        <end position="94"/>
    </location>
</feature>
<keyword evidence="1" id="KW-1133">Transmembrane helix</keyword>
<dbReference type="GO" id="GO:0005524">
    <property type="term" value="F:ATP binding"/>
    <property type="evidence" value="ECO:0007669"/>
    <property type="project" value="UniProtKB-KW"/>
</dbReference>
<keyword evidence="1" id="KW-0472">Membrane</keyword>
<organism evidence="3 4">
    <name type="scientific">Candidatus Microbacterium phytovorans</name>
    <dbReference type="NCBI Taxonomy" id="3121374"/>
    <lineage>
        <taxon>Bacteria</taxon>
        <taxon>Bacillati</taxon>
        <taxon>Actinomycetota</taxon>
        <taxon>Actinomycetes</taxon>
        <taxon>Micrococcales</taxon>
        <taxon>Microbacteriaceae</taxon>
        <taxon>Microbacterium</taxon>
    </lineage>
</organism>
<dbReference type="InterPro" id="IPR003594">
    <property type="entry name" value="HATPase_dom"/>
</dbReference>
<dbReference type="Proteomes" id="UP001213972">
    <property type="component" value="Chromosome"/>
</dbReference>
<feature type="transmembrane region" description="Helical" evidence="1">
    <location>
        <begin position="106"/>
        <end position="125"/>
    </location>
</feature>
<sequence>MPVSTERLARFDRTLSRLLGLAGVLMVGYWWLVEYFERPGERVDAWLWGHALLALLFVALAAAPARFLTWRVLDALWLLIPALGVALQLTAFIASSDIGHSPDAEIWETTWMLTAVYLCLLALRCPGPGTASMERQLVRVNAFAAVLALTPALGFWLGHHHVPPIMLVLTVVQFMNVTYVMVFVLYRSRMVAHFALQERWERRARDATAAEARIRGERAQARHAHDHVLGALNGIALFGRQDAVALPPDVVSMAERALHLLDAQTSDSGDDLVAVEARRAIVDQARSLGVTDVTVNVATATPAGAPVVNLAADAVHAMREAMAEAIRNSNRHAPGHHVCVTGRIGAGTIEVSITDDGPGFEPESVPADRLGVKESVLRRMRDVPGGDARIDSAPGRGTSVLLHWEVPPHRADGRSAGPSVGEIA</sequence>
<dbReference type="InterPro" id="IPR036890">
    <property type="entry name" value="HATPase_C_sf"/>
</dbReference>
<gene>
    <name evidence="3" type="ORF">P0Y48_13430</name>
</gene>
<evidence type="ECO:0000259" key="2">
    <source>
        <dbReference type="Pfam" id="PF02518"/>
    </source>
</evidence>
<protein>
    <submittedName>
        <fullName evidence="3">ATP-binding protein</fullName>
    </submittedName>
</protein>
<dbReference type="AlphaFoldDB" id="A0AAJ5W2N6"/>
<name>A0AAJ5W2N6_9MICO</name>
<feature type="domain" description="Histidine kinase/HSP90-like ATPase" evidence="2">
    <location>
        <begin position="317"/>
        <end position="405"/>
    </location>
</feature>
<keyword evidence="3" id="KW-0067">ATP-binding</keyword>
<accession>A0AAJ5W2N6</accession>
<evidence type="ECO:0000313" key="3">
    <source>
        <dbReference type="EMBL" id="WEK13442.1"/>
    </source>
</evidence>
<keyword evidence="1" id="KW-0812">Transmembrane</keyword>
<dbReference type="Gene3D" id="3.30.565.10">
    <property type="entry name" value="Histidine kinase-like ATPase, C-terminal domain"/>
    <property type="match status" value="1"/>
</dbReference>
<feature type="transmembrane region" description="Helical" evidence="1">
    <location>
        <begin position="15"/>
        <end position="33"/>
    </location>
</feature>
<evidence type="ECO:0000256" key="1">
    <source>
        <dbReference type="SAM" id="Phobius"/>
    </source>
</evidence>
<feature type="transmembrane region" description="Helical" evidence="1">
    <location>
        <begin position="45"/>
        <end position="63"/>
    </location>
</feature>
<feature type="transmembrane region" description="Helical" evidence="1">
    <location>
        <begin position="164"/>
        <end position="186"/>
    </location>
</feature>
<feature type="transmembrane region" description="Helical" evidence="1">
    <location>
        <begin position="137"/>
        <end position="158"/>
    </location>
</feature>
<dbReference type="Pfam" id="PF02518">
    <property type="entry name" value="HATPase_c"/>
    <property type="match status" value="1"/>
</dbReference>
<dbReference type="SUPFAM" id="SSF55874">
    <property type="entry name" value="ATPase domain of HSP90 chaperone/DNA topoisomerase II/histidine kinase"/>
    <property type="match status" value="1"/>
</dbReference>
<keyword evidence="3" id="KW-0547">Nucleotide-binding</keyword>
<reference evidence="3" key="1">
    <citation type="submission" date="2023-03" db="EMBL/GenBank/DDBJ databases">
        <title>Andean soil-derived lignocellulolytic bacterial consortium as a source of novel taxa and putative plastic-active enzymes.</title>
        <authorList>
            <person name="Diaz-Garcia L."/>
            <person name="Chuvochina M."/>
            <person name="Feuerriegel G."/>
            <person name="Bunk B."/>
            <person name="Sproer C."/>
            <person name="Streit W.R."/>
            <person name="Rodriguez L.M."/>
            <person name="Overmann J."/>
            <person name="Jimenez D.J."/>
        </authorList>
    </citation>
    <scope>NUCLEOTIDE SEQUENCE</scope>
    <source>
        <strain evidence="3">MAG 4610</strain>
    </source>
</reference>
<dbReference type="EMBL" id="CP119321">
    <property type="protein sequence ID" value="WEK13442.1"/>
    <property type="molecule type" value="Genomic_DNA"/>
</dbReference>